<keyword evidence="8" id="KW-1185">Reference proteome</keyword>
<keyword evidence="2" id="KW-0378">Hydrolase</keyword>
<sequence>MEDYNEYKERKRFYNSKSWEDVRQQVLKRDNYECTWCREEGRVTTDKLEIDHIEELQDRPDLKLEPDNLRTLCRACHNKRHQRFQYGGNQFKPKEGEMKDGRSVEGCRRNKLPSIK</sequence>
<evidence type="ECO:0000313" key="8">
    <source>
        <dbReference type="Proteomes" id="UP000182665"/>
    </source>
</evidence>
<dbReference type="InterPro" id="IPR003615">
    <property type="entry name" value="HNH_nuc"/>
</dbReference>
<dbReference type="Proteomes" id="UP000182665">
    <property type="component" value="Unassembled WGS sequence"/>
</dbReference>
<dbReference type="RefSeq" id="WP_072291818.1">
    <property type="nucleotide sequence ID" value="NZ_FPKT01000001.1"/>
</dbReference>
<comment type="similarity">
    <text evidence="3">Belongs to the HNH nuclease family.</text>
</comment>
<keyword evidence="1" id="KW-0540">Nuclease</keyword>
<dbReference type="PANTHER" id="PTHR41286:SF1">
    <property type="entry name" value="HNH NUCLEASE YAJD-RELATED"/>
    <property type="match status" value="1"/>
</dbReference>
<dbReference type="EMBL" id="FPKT01000001">
    <property type="protein sequence ID" value="SFZ70892.1"/>
    <property type="molecule type" value="Genomic_DNA"/>
</dbReference>
<dbReference type="Gene3D" id="1.10.30.50">
    <property type="match status" value="1"/>
</dbReference>
<proteinExistence type="inferred from homology"/>
<evidence type="ECO:0000259" key="6">
    <source>
        <dbReference type="SMART" id="SM00507"/>
    </source>
</evidence>
<name>A0ABY1GZY2_9STAP</name>
<organism evidence="7 8">
    <name type="scientific">Staphylococcus pasteuri</name>
    <dbReference type="NCBI Taxonomy" id="45972"/>
    <lineage>
        <taxon>Bacteria</taxon>
        <taxon>Bacillati</taxon>
        <taxon>Bacillota</taxon>
        <taxon>Bacilli</taxon>
        <taxon>Bacillales</taxon>
        <taxon>Staphylococcaceae</taxon>
        <taxon>Staphylococcus</taxon>
    </lineage>
</organism>
<accession>A0ABY1GZY2</accession>
<evidence type="ECO:0000256" key="4">
    <source>
        <dbReference type="ARBA" id="ARBA00040194"/>
    </source>
</evidence>
<evidence type="ECO:0000256" key="5">
    <source>
        <dbReference type="SAM" id="MobiDB-lite"/>
    </source>
</evidence>
<dbReference type="InterPro" id="IPR002711">
    <property type="entry name" value="HNH"/>
</dbReference>
<dbReference type="Pfam" id="PF01844">
    <property type="entry name" value="HNH"/>
    <property type="match status" value="1"/>
</dbReference>
<gene>
    <name evidence="7" type="ORF">SAMN03097721_00023</name>
</gene>
<dbReference type="SMART" id="SM00507">
    <property type="entry name" value="HNHc"/>
    <property type="match status" value="1"/>
</dbReference>
<feature type="region of interest" description="Disordered" evidence="5">
    <location>
        <begin position="86"/>
        <end position="116"/>
    </location>
</feature>
<evidence type="ECO:0000313" key="7">
    <source>
        <dbReference type="EMBL" id="SFZ70892.1"/>
    </source>
</evidence>
<evidence type="ECO:0000256" key="2">
    <source>
        <dbReference type="ARBA" id="ARBA00022801"/>
    </source>
</evidence>
<comment type="caution">
    <text evidence="7">The sequence shown here is derived from an EMBL/GenBank/DDBJ whole genome shotgun (WGS) entry which is preliminary data.</text>
</comment>
<evidence type="ECO:0000256" key="1">
    <source>
        <dbReference type="ARBA" id="ARBA00022722"/>
    </source>
</evidence>
<reference evidence="7 8" key="1">
    <citation type="submission" date="2016-11" db="EMBL/GenBank/DDBJ databases">
        <authorList>
            <person name="Varghese N."/>
            <person name="Submissions S."/>
        </authorList>
    </citation>
    <scope>NUCLEOTIDE SEQUENCE [LARGE SCALE GENOMIC DNA]</scope>
    <source>
        <strain evidence="7 8">NFIX07</strain>
    </source>
</reference>
<feature type="compositionally biased region" description="Basic and acidic residues" evidence="5">
    <location>
        <begin position="92"/>
        <end position="108"/>
    </location>
</feature>
<feature type="domain" description="HNH nuclease" evidence="6">
    <location>
        <begin position="21"/>
        <end position="78"/>
    </location>
</feature>
<protein>
    <recommendedName>
        <fullName evidence="4">Putative HNH nuclease YajD</fullName>
    </recommendedName>
</protein>
<evidence type="ECO:0000256" key="3">
    <source>
        <dbReference type="ARBA" id="ARBA00038412"/>
    </source>
</evidence>
<dbReference type="PANTHER" id="PTHR41286">
    <property type="entry name" value="HNH NUCLEASE YAJD-RELATED"/>
    <property type="match status" value="1"/>
</dbReference>
<dbReference type="GO" id="GO:0004519">
    <property type="term" value="F:endonuclease activity"/>
    <property type="evidence" value="ECO:0007669"/>
    <property type="project" value="UniProtKB-KW"/>
</dbReference>
<dbReference type="CDD" id="cd00085">
    <property type="entry name" value="HNHc"/>
    <property type="match status" value="1"/>
</dbReference>
<keyword evidence="7" id="KW-0255">Endonuclease</keyword>